<evidence type="ECO:0000256" key="8">
    <source>
        <dbReference type="RuleBase" id="RU364068"/>
    </source>
</evidence>
<dbReference type="UniPathway" id="UPA00823">
    <property type="reaction ID" value="UER00788"/>
</dbReference>
<feature type="binding site" evidence="7">
    <location>
        <position position="101"/>
    </location>
    <ligand>
        <name>Mg(2+)</name>
        <dbReference type="ChEBI" id="CHEBI:18420"/>
        <label>1</label>
        <note>catalytic</note>
    </ligand>
</feature>
<evidence type="ECO:0000256" key="1">
    <source>
        <dbReference type="ARBA" id="ARBA00001033"/>
    </source>
</evidence>
<keyword evidence="4 7" id="KW-0479">Metal-binding</keyword>
<reference evidence="9 10" key="1">
    <citation type="journal article" date="2016" name="Mol. Biol. Evol.">
        <title>Comparative Genomics of Early-Diverging Mushroom-Forming Fungi Provides Insights into the Origins of Lignocellulose Decay Capabilities.</title>
        <authorList>
            <person name="Nagy L.G."/>
            <person name="Riley R."/>
            <person name="Tritt A."/>
            <person name="Adam C."/>
            <person name="Daum C."/>
            <person name="Floudas D."/>
            <person name="Sun H."/>
            <person name="Yadav J.S."/>
            <person name="Pangilinan J."/>
            <person name="Larsson K.H."/>
            <person name="Matsuura K."/>
            <person name="Barry K."/>
            <person name="Labutti K."/>
            <person name="Kuo R."/>
            <person name="Ohm R.A."/>
            <person name="Bhattacharya S.S."/>
            <person name="Shirouzu T."/>
            <person name="Yoshinaga Y."/>
            <person name="Martin F.M."/>
            <person name="Grigoriev I.V."/>
            <person name="Hibbett D.S."/>
        </authorList>
    </citation>
    <scope>NUCLEOTIDE SEQUENCE [LARGE SCALE GENOMIC DNA]</scope>
    <source>
        <strain evidence="9 10">HHB12733</strain>
    </source>
</reference>
<dbReference type="GO" id="GO:0007165">
    <property type="term" value="P:signal transduction"/>
    <property type="evidence" value="ECO:0007669"/>
    <property type="project" value="TreeGrafter"/>
</dbReference>
<dbReference type="SUPFAM" id="SSF56655">
    <property type="entry name" value="Carbohydrate phosphatase"/>
    <property type="match status" value="1"/>
</dbReference>
<dbReference type="InterPro" id="IPR020550">
    <property type="entry name" value="Inositol_monophosphatase_CS"/>
</dbReference>
<comment type="cofactor">
    <cofactor evidence="2 7 8">
        <name>Mg(2+)</name>
        <dbReference type="ChEBI" id="CHEBI:18420"/>
    </cofactor>
</comment>
<protein>
    <recommendedName>
        <fullName evidence="8">Inositol-1-monophosphatase</fullName>
        <ecNumber evidence="8">3.1.3.25</ecNumber>
    </recommendedName>
</protein>
<dbReference type="InterPro" id="IPR000760">
    <property type="entry name" value="Inositol_monophosphatase-like"/>
</dbReference>
<dbReference type="PROSITE" id="PS00630">
    <property type="entry name" value="IMP_2"/>
    <property type="match status" value="1"/>
</dbReference>
<evidence type="ECO:0000256" key="5">
    <source>
        <dbReference type="ARBA" id="ARBA00022801"/>
    </source>
</evidence>
<keyword evidence="6 7" id="KW-0460">Magnesium</keyword>
<dbReference type="PRINTS" id="PR00377">
    <property type="entry name" value="IMPHPHTASES"/>
</dbReference>
<dbReference type="InParanoid" id="A0A165E5H1"/>
<comment type="similarity">
    <text evidence="3 8">Belongs to the inositol monophosphatase superfamily.</text>
</comment>
<feature type="binding site" evidence="7">
    <location>
        <position position="78"/>
    </location>
    <ligand>
        <name>Mg(2+)</name>
        <dbReference type="ChEBI" id="CHEBI:18420"/>
        <label>1</label>
        <note>catalytic</note>
    </ligand>
</feature>
<dbReference type="FunFam" id="3.30.540.10:FF:000004">
    <property type="entry name" value="Inositol-1-monophosphatase"/>
    <property type="match status" value="1"/>
</dbReference>
<evidence type="ECO:0000256" key="2">
    <source>
        <dbReference type="ARBA" id="ARBA00001946"/>
    </source>
</evidence>
<dbReference type="GO" id="GO:0006021">
    <property type="term" value="P:inositol biosynthetic process"/>
    <property type="evidence" value="ECO:0007669"/>
    <property type="project" value="UniProtKB-UniPathway"/>
</dbReference>
<dbReference type="EC" id="3.1.3.25" evidence="8"/>
<sequence>MANELTQKDLDEILTFTIALARQAGAVMLEGSKAILASHDVSEKKNAVDLVTEYDVKVEELVRGEIEKAYPSFAFIGEESYAAGKRPELTDAPTFCVDPIDGTTNFVHGFPHACISLGLLYKREPTIGVVFNPFLDQLYSAMKGHGAYVNGSTRLPAHPPAPFATLQTALIGMEWGSDRSASTMGKKTRTFTRVAGDPVHGVPEGKMAHGFRSLGSAALNYCAVAAGQLDMYWEIGCWPWDVAAGIVIAREAGGEVFGDKASSVEGKVFSDDMLWGRKYIVIRPVADTKEEKGSDAQKRIVKDFYNCVEEWEQS</sequence>
<comment type="catalytic activity">
    <reaction evidence="1 8">
        <text>a myo-inositol phosphate + H2O = myo-inositol + phosphate</text>
        <dbReference type="Rhea" id="RHEA:24056"/>
        <dbReference type="ChEBI" id="CHEBI:15377"/>
        <dbReference type="ChEBI" id="CHEBI:17268"/>
        <dbReference type="ChEBI" id="CHEBI:43474"/>
        <dbReference type="ChEBI" id="CHEBI:84139"/>
        <dbReference type="EC" id="3.1.3.25"/>
    </reaction>
</comment>
<feature type="binding site" evidence="7">
    <location>
        <position position="100"/>
    </location>
    <ligand>
        <name>Mg(2+)</name>
        <dbReference type="ChEBI" id="CHEBI:18420"/>
        <label>1</label>
        <note>catalytic</note>
    </ligand>
</feature>
<proteinExistence type="inferred from homology"/>
<dbReference type="STRING" id="1353952.A0A165E5H1"/>
<dbReference type="PROSITE" id="PS00629">
    <property type="entry name" value="IMP_1"/>
    <property type="match status" value="1"/>
</dbReference>
<dbReference type="Gene3D" id="3.30.540.10">
    <property type="entry name" value="Fructose-1,6-Bisphosphatase, subunit A, domain 1"/>
    <property type="match status" value="1"/>
</dbReference>
<evidence type="ECO:0000256" key="6">
    <source>
        <dbReference type="ARBA" id="ARBA00022842"/>
    </source>
</evidence>
<dbReference type="Pfam" id="PF00459">
    <property type="entry name" value="Inositol_P"/>
    <property type="match status" value="1"/>
</dbReference>
<dbReference type="AlphaFoldDB" id="A0A165E5H1"/>
<evidence type="ECO:0000256" key="3">
    <source>
        <dbReference type="ARBA" id="ARBA00009759"/>
    </source>
</evidence>
<feature type="binding site" evidence="7">
    <location>
        <position position="98"/>
    </location>
    <ligand>
        <name>Mg(2+)</name>
        <dbReference type="ChEBI" id="CHEBI:18420"/>
        <label>1</label>
        <note>catalytic</note>
    </ligand>
</feature>
<dbReference type="Gene3D" id="3.40.190.80">
    <property type="match status" value="1"/>
</dbReference>
<evidence type="ECO:0000313" key="10">
    <source>
        <dbReference type="Proteomes" id="UP000076842"/>
    </source>
</evidence>
<dbReference type="Proteomes" id="UP000076842">
    <property type="component" value="Unassembled WGS sequence"/>
</dbReference>
<dbReference type="PANTHER" id="PTHR20854:SF4">
    <property type="entry name" value="INOSITOL-1-MONOPHOSPHATASE-RELATED"/>
    <property type="match status" value="1"/>
</dbReference>
<evidence type="ECO:0000256" key="7">
    <source>
        <dbReference type="PIRSR" id="PIRSR600760-2"/>
    </source>
</evidence>
<keyword evidence="5 8" id="KW-0378">Hydrolase</keyword>
<feature type="binding site" evidence="7">
    <location>
        <position position="241"/>
    </location>
    <ligand>
        <name>Mg(2+)</name>
        <dbReference type="ChEBI" id="CHEBI:18420"/>
        <label>1</label>
        <note>catalytic</note>
    </ligand>
</feature>
<accession>A0A165E5H1</accession>
<dbReference type="InterPro" id="IPR033942">
    <property type="entry name" value="IMPase"/>
</dbReference>
<dbReference type="GO" id="GO:0008934">
    <property type="term" value="F:inositol monophosphate 1-phosphatase activity"/>
    <property type="evidence" value="ECO:0007669"/>
    <property type="project" value="InterPro"/>
</dbReference>
<dbReference type="GO" id="GO:0046872">
    <property type="term" value="F:metal ion binding"/>
    <property type="evidence" value="ECO:0007669"/>
    <property type="project" value="UniProtKB-KW"/>
</dbReference>
<comment type="pathway">
    <text evidence="8">Polyol metabolism; myo-inositol biosynthesis; myo-inositol from D-glucose 6-phosphate: step 2/2.</text>
</comment>
<evidence type="ECO:0000313" key="9">
    <source>
        <dbReference type="EMBL" id="KZT54135.1"/>
    </source>
</evidence>
<name>A0A165E5H1_9BASI</name>
<dbReference type="OrthoDB" id="10254945at2759"/>
<gene>
    <name evidence="9" type="ORF">CALCODRAFT_519615</name>
</gene>
<dbReference type="PANTHER" id="PTHR20854">
    <property type="entry name" value="INOSITOL MONOPHOSPHATASE"/>
    <property type="match status" value="1"/>
</dbReference>
<organism evidence="9 10">
    <name type="scientific">Calocera cornea HHB12733</name>
    <dbReference type="NCBI Taxonomy" id="1353952"/>
    <lineage>
        <taxon>Eukaryota</taxon>
        <taxon>Fungi</taxon>
        <taxon>Dikarya</taxon>
        <taxon>Basidiomycota</taxon>
        <taxon>Agaricomycotina</taxon>
        <taxon>Dacrymycetes</taxon>
        <taxon>Dacrymycetales</taxon>
        <taxon>Dacrymycetaceae</taxon>
        <taxon>Calocera</taxon>
    </lineage>
</organism>
<dbReference type="EMBL" id="KV424021">
    <property type="protein sequence ID" value="KZT54135.1"/>
    <property type="molecule type" value="Genomic_DNA"/>
</dbReference>
<dbReference type="GO" id="GO:0046854">
    <property type="term" value="P:phosphatidylinositol phosphate biosynthetic process"/>
    <property type="evidence" value="ECO:0007669"/>
    <property type="project" value="InterPro"/>
</dbReference>
<dbReference type="CDD" id="cd01639">
    <property type="entry name" value="IMPase"/>
    <property type="match status" value="1"/>
</dbReference>
<keyword evidence="10" id="KW-1185">Reference proteome</keyword>
<dbReference type="InterPro" id="IPR020583">
    <property type="entry name" value="Inositol_monoP_metal-BS"/>
</dbReference>
<evidence type="ECO:0000256" key="4">
    <source>
        <dbReference type="ARBA" id="ARBA00022723"/>
    </source>
</evidence>